<dbReference type="PRINTS" id="PR00385">
    <property type="entry name" value="P450"/>
</dbReference>
<evidence type="ECO:0000256" key="27">
    <source>
        <dbReference type="ARBA" id="ARBA00036475"/>
    </source>
</evidence>
<evidence type="ECO:0000256" key="4">
    <source>
        <dbReference type="ARBA" id="ARBA00010617"/>
    </source>
</evidence>
<dbReference type="AlphaFoldDB" id="A0A3B3T703"/>
<name>A0A3B3T703_9TELE</name>
<dbReference type="Pfam" id="PF00067">
    <property type="entry name" value="p450"/>
    <property type="match status" value="2"/>
</dbReference>
<comment type="subunit">
    <text evidence="5">Monomer.</text>
</comment>
<comment type="catalytic activity">
    <reaction evidence="25">
        <text>(15S)-hydroperoxy-(5Z,8Z,11Z,13E)-eicosatetraenoate + AH2 = (15S)-hydroxy-(5Z,8Z,11Z,13E)-eicosatetraenoate + A + H2O</text>
        <dbReference type="Rhea" id="RHEA:48856"/>
        <dbReference type="ChEBI" id="CHEBI:13193"/>
        <dbReference type="ChEBI" id="CHEBI:15377"/>
        <dbReference type="ChEBI" id="CHEBI:17499"/>
        <dbReference type="ChEBI" id="CHEBI:57409"/>
        <dbReference type="ChEBI" id="CHEBI:57446"/>
    </reaction>
    <physiologicalReaction direction="left-to-right" evidence="25">
        <dbReference type="Rhea" id="RHEA:48857"/>
    </physiologicalReaction>
</comment>
<dbReference type="InterPro" id="IPR001128">
    <property type="entry name" value="Cyt_P450"/>
</dbReference>
<evidence type="ECO:0000256" key="17">
    <source>
        <dbReference type="ARBA" id="ARBA00023004"/>
    </source>
</evidence>
<keyword evidence="15" id="KW-1133">Transmembrane helix</keyword>
<dbReference type="InterPro" id="IPR017972">
    <property type="entry name" value="Cyt_P450_CS"/>
</dbReference>
<evidence type="ECO:0000256" key="32">
    <source>
        <dbReference type="PIRSR" id="PIRSR602401-1"/>
    </source>
</evidence>
<dbReference type="InterPro" id="IPR036396">
    <property type="entry name" value="Cyt_P450_sf"/>
</dbReference>
<comment type="function">
    <text evidence="31">Catalyzes the conversion of prostaglandin H2 (PGH2) to thromboxane A2 (TXA2), a potent inducer of blood vessel constriction and platelet aggregation. Also cleaves PGH2 to 12-hydroxy-heptadecatrienoicacid (12-HHT) and malondialdehyde, which is known to act as a mediator of DNA damage. 12-HHT and malondialdehyde are formed stoichiometrically in the same amounts as TXA2. Additionally, displays dehydratase activity, toward (15S)-hydroperoxy-(5Z,8Z,11Z,13E)-eicosatetraenoate (15(S)-HPETE) producing 15-KETE and 15-HETE.</text>
</comment>
<evidence type="ECO:0000256" key="34">
    <source>
        <dbReference type="SAM" id="SignalP"/>
    </source>
</evidence>
<evidence type="ECO:0000256" key="5">
    <source>
        <dbReference type="ARBA" id="ARBA00011245"/>
    </source>
</evidence>
<evidence type="ECO:0000313" key="36">
    <source>
        <dbReference type="Proteomes" id="UP000261540"/>
    </source>
</evidence>
<evidence type="ECO:0000256" key="3">
    <source>
        <dbReference type="ARBA" id="ARBA00004477"/>
    </source>
</evidence>
<keyword evidence="23" id="KW-0456">Lyase</keyword>
<keyword evidence="17 32" id="KW-0408">Iron</keyword>
<dbReference type="PANTHER" id="PTHR24302:SF47">
    <property type="entry name" value="CYTOCHROME P450"/>
    <property type="match status" value="1"/>
</dbReference>
<dbReference type="GO" id="GO:0008395">
    <property type="term" value="F:steroid hydroxylase activity"/>
    <property type="evidence" value="ECO:0007669"/>
    <property type="project" value="TreeGrafter"/>
</dbReference>
<keyword evidence="14" id="KW-0276">Fatty acid metabolism</keyword>
<evidence type="ECO:0000256" key="10">
    <source>
        <dbReference type="ARBA" id="ARBA00022617"/>
    </source>
</evidence>
<dbReference type="EC" id="4.2.1.152" evidence="6"/>
<evidence type="ECO:0000256" key="6">
    <source>
        <dbReference type="ARBA" id="ARBA00013084"/>
    </source>
</evidence>
<dbReference type="GO" id="GO:0016705">
    <property type="term" value="F:oxidoreductase activity, acting on paired donors, with incorporation or reduction of molecular oxygen"/>
    <property type="evidence" value="ECO:0007669"/>
    <property type="project" value="InterPro"/>
</dbReference>
<comment type="subcellular location">
    <subcellularLocation>
        <location evidence="3">Endoplasmic reticulum membrane</location>
        <topology evidence="3">Multi-pass membrane protein</topology>
    </subcellularLocation>
</comment>
<evidence type="ECO:0000256" key="7">
    <source>
        <dbReference type="ARBA" id="ARBA00022501"/>
    </source>
</evidence>
<evidence type="ECO:0000256" key="11">
    <source>
        <dbReference type="ARBA" id="ARBA00022692"/>
    </source>
</evidence>
<accession>A0A3B3T703</accession>
<feature type="signal peptide" evidence="34">
    <location>
        <begin position="1"/>
        <end position="18"/>
    </location>
</feature>
<keyword evidence="9" id="KW-0643">Prostaglandin biosynthesis</keyword>
<dbReference type="InterPro" id="IPR002401">
    <property type="entry name" value="Cyt_P450_E_grp-I"/>
</dbReference>
<dbReference type="Proteomes" id="UP000261540">
    <property type="component" value="Unplaced"/>
</dbReference>
<dbReference type="GeneTree" id="ENSGT00940000157903"/>
<evidence type="ECO:0000256" key="13">
    <source>
        <dbReference type="ARBA" id="ARBA00022824"/>
    </source>
</evidence>
<keyword evidence="16 33" id="KW-0560">Oxidoreductase</keyword>
<evidence type="ECO:0000256" key="12">
    <source>
        <dbReference type="ARBA" id="ARBA00022723"/>
    </source>
</evidence>
<evidence type="ECO:0000256" key="25">
    <source>
        <dbReference type="ARBA" id="ARBA00036380"/>
    </source>
</evidence>
<evidence type="ECO:0000256" key="24">
    <source>
        <dbReference type="ARBA" id="ARBA00033404"/>
    </source>
</evidence>
<evidence type="ECO:0000256" key="2">
    <source>
        <dbReference type="ARBA" id="ARBA00001719"/>
    </source>
</evidence>
<dbReference type="Gene3D" id="1.10.630.10">
    <property type="entry name" value="Cytochrome P450"/>
    <property type="match status" value="2"/>
</dbReference>
<evidence type="ECO:0000256" key="29">
    <source>
        <dbReference type="ARBA" id="ARBA00040834"/>
    </source>
</evidence>
<feature type="binding site" description="axial binding residue" evidence="32">
    <location>
        <position position="425"/>
    </location>
    <ligand>
        <name>heme</name>
        <dbReference type="ChEBI" id="CHEBI:30413"/>
    </ligand>
    <ligandPart>
        <name>Fe</name>
        <dbReference type="ChEBI" id="CHEBI:18248"/>
    </ligandPart>
</feature>
<keyword evidence="18 33" id="KW-0503">Monooxygenase</keyword>
<evidence type="ECO:0000256" key="22">
    <source>
        <dbReference type="ARBA" id="ARBA00023235"/>
    </source>
</evidence>
<evidence type="ECO:0000256" key="19">
    <source>
        <dbReference type="ARBA" id="ARBA00023098"/>
    </source>
</evidence>
<comment type="catalytic activity">
    <reaction evidence="26">
        <text>prostaglandin H2 = (12S)-hydroxy-(5Z,8E,10E)-heptadecatrienoate + malonaldehyde</text>
        <dbReference type="Rhea" id="RHEA:48644"/>
        <dbReference type="ChEBI" id="CHEBI:57405"/>
        <dbReference type="ChEBI" id="CHEBI:90694"/>
        <dbReference type="ChEBI" id="CHEBI:566274"/>
    </reaction>
</comment>
<dbReference type="PRINTS" id="PR00463">
    <property type="entry name" value="EP450I"/>
</dbReference>
<evidence type="ECO:0000256" key="1">
    <source>
        <dbReference type="ARBA" id="ARBA00001143"/>
    </source>
</evidence>
<comment type="catalytic activity">
    <reaction evidence="1">
        <text>(15S)-hydroperoxy-(5Z,8Z,11Z,13E)-eicosatetraenoate = 15-oxo-(5Z,8Z,11Z,13E)-eicosatetraenoate + H2O</text>
        <dbReference type="Rhea" id="RHEA:48636"/>
        <dbReference type="ChEBI" id="CHEBI:15377"/>
        <dbReference type="ChEBI" id="CHEBI:57410"/>
        <dbReference type="ChEBI" id="CHEBI:57446"/>
    </reaction>
    <physiologicalReaction direction="left-to-right" evidence="1">
        <dbReference type="Rhea" id="RHEA:48637"/>
    </physiologicalReaction>
</comment>
<sequence length="467" mass="52941">MLLNKAFLVVNLSVPVCSFESPISPSHHLKTHGLVCVSPGMTVYHSCSPCCLQVAVPSMVTCVHRPLSPFRYYIGRRPNIVIPDPEMLRKIMVKDFSSFTNRMEKPPMDDCLSEVVLVSFQMVPLINKATETLLTNRKTHADSGLSFDIHRSFGCFTMDVIASVGFGTQVDSQKNPKDPFVYHAQKFFSFTFFPSPFVFPFLIAPLAQLLPNKSRYEMNSFFIGCIKVMIKQRDKLPASQRRCEFLQLMLEVRSEREYVLLDQFDLVSHADDSTQAADRGKAADEAPRRMQRRVMTEDEIVGQVFIFLLAGYETSSSTLAFVCYLLAIHPECQQRVQEEVDGFFSMTVIEVPDYHNVQELKYLEMVISEALCTLQDSGREQLYTPFHDTSWPDPEDLIPERFSAEARAIRHPFVYLPFGAGPRNCVGARLAMLEIRLAVTKVLGLNTEFRSQITSPHLRPVIAPSPC</sequence>
<keyword evidence="11" id="KW-0812">Transmembrane</keyword>
<evidence type="ECO:0000256" key="9">
    <source>
        <dbReference type="ARBA" id="ARBA00022585"/>
    </source>
</evidence>
<evidence type="ECO:0000256" key="15">
    <source>
        <dbReference type="ARBA" id="ARBA00022989"/>
    </source>
</evidence>
<keyword evidence="13" id="KW-0256">Endoplasmic reticulum</keyword>
<keyword evidence="22" id="KW-0413">Isomerase</keyword>
<evidence type="ECO:0000256" key="26">
    <source>
        <dbReference type="ARBA" id="ARBA00036424"/>
    </source>
</evidence>
<comment type="similarity">
    <text evidence="4 33">Belongs to the cytochrome P450 family.</text>
</comment>
<keyword evidence="12 32" id="KW-0479">Metal-binding</keyword>
<evidence type="ECO:0000256" key="18">
    <source>
        <dbReference type="ARBA" id="ARBA00023033"/>
    </source>
</evidence>
<dbReference type="SUPFAM" id="SSF48264">
    <property type="entry name" value="Cytochrome P450"/>
    <property type="match status" value="1"/>
</dbReference>
<protein>
    <recommendedName>
        <fullName evidence="29">Thromboxane-A synthase</fullName>
        <ecNumber evidence="6">4.2.1.152</ecNumber>
        <ecNumber evidence="28">5.3.99.5</ecNumber>
    </recommendedName>
    <alternativeName>
        <fullName evidence="30">Cytochrome P450 5A1</fullName>
    </alternativeName>
    <alternativeName>
        <fullName evidence="24">Hydroperoxy icosatetraenoate dehydratase</fullName>
    </alternativeName>
</protein>
<evidence type="ECO:0000256" key="8">
    <source>
        <dbReference type="ARBA" id="ARBA00022516"/>
    </source>
</evidence>
<evidence type="ECO:0000256" key="28">
    <source>
        <dbReference type="ARBA" id="ARBA00038872"/>
    </source>
</evidence>
<keyword evidence="34" id="KW-0732">Signal</keyword>
<evidence type="ECO:0000256" key="21">
    <source>
        <dbReference type="ARBA" id="ARBA00023160"/>
    </source>
</evidence>
<dbReference type="Ensembl" id="ENSPKIT00000019975.1">
    <property type="protein sequence ID" value="ENSPKIP00000038977.1"/>
    <property type="gene ID" value="ENSPKIG00000016505.1"/>
</dbReference>
<evidence type="ECO:0000256" key="20">
    <source>
        <dbReference type="ARBA" id="ARBA00023136"/>
    </source>
</evidence>
<keyword evidence="36" id="KW-1185">Reference proteome</keyword>
<evidence type="ECO:0000256" key="14">
    <source>
        <dbReference type="ARBA" id="ARBA00022832"/>
    </source>
</evidence>
<reference evidence="35" key="1">
    <citation type="submission" date="2025-08" db="UniProtKB">
        <authorList>
            <consortium name="Ensembl"/>
        </authorList>
    </citation>
    <scope>IDENTIFICATION</scope>
</reference>
<dbReference type="EC" id="5.3.99.5" evidence="28"/>
<evidence type="ECO:0000256" key="33">
    <source>
        <dbReference type="RuleBase" id="RU000461"/>
    </source>
</evidence>
<keyword evidence="10 32" id="KW-0349">Heme</keyword>
<dbReference type="InterPro" id="IPR050705">
    <property type="entry name" value="Cytochrome_P450_3A"/>
</dbReference>
<dbReference type="PANTHER" id="PTHR24302">
    <property type="entry name" value="CYTOCHROME P450 FAMILY 3"/>
    <property type="match status" value="1"/>
</dbReference>
<keyword evidence="8" id="KW-0444">Lipid biosynthesis</keyword>
<feature type="chain" id="PRO_5045978643" description="Thromboxane-A synthase" evidence="34">
    <location>
        <begin position="19"/>
        <end position="467"/>
    </location>
</feature>
<reference evidence="35" key="2">
    <citation type="submission" date="2025-09" db="UniProtKB">
        <authorList>
            <consortium name="Ensembl"/>
        </authorList>
    </citation>
    <scope>IDENTIFICATION</scope>
</reference>
<dbReference type="GO" id="GO:0005506">
    <property type="term" value="F:iron ion binding"/>
    <property type="evidence" value="ECO:0007669"/>
    <property type="project" value="InterPro"/>
</dbReference>
<proteinExistence type="inferred from homology"/>
<evidence type="ECO:0000313" key="35">
    <source>
        <dbReference type="Ensembl" id="ENSPKIP00000038977.1"/>
    </source>
</evidence>
<evidence type="ECO:0000256" key="30">
    <source>
        <dbReference type="ARBA" id="ARBA00042726"/>
    </source>
</evidence>
<dbReference type="GO" id="GO:0020037">
    <property type="term" value="F:heme binding"/>
    <property type="evidence" value="ECO:0007669"/>
    <property type="project" value="InterPro"/>
</dbReference>
<evidence type="ECO:0000256" key="31">
    <source>
        <dbReference type="ARBA" id="ARBA00054825"/>
    </source>
</evidence>
<comment type="catalytic activity">
    <reaction evidence="27">
        <text>prostaglandin H2 = thromboxane A2</text>
        <dbReference type="Rhea" id="RHEA:17137"/>
        <dbReference type="ChEBI" id="CHEBI:57405"/>
        <dbReference type="ChEBI" id="CHEBI:57445"/>
        <dbReference type="EC" id="5.3.99.5"/>
    </reaction>
    <physiologicalReaction direction="left-to-right" evidence="27">
        <dbReference type="Rhea" id="RHEA:17138"/>
    </physiologicalReaction>
</comment>
<comment type="cofactor">
    <cofactor evidence="32">
        <name>heme</name>
        <dbReference type="ChEBI" id="CHEBI:30413"/>
    </cofactor>
</comment>
<organism evidence="35 36">
    <name type="scientific">Paramormyrops kingsleyae</name>
    <dbReference type="NCBI Taxonomy" id="1676925"/>
    <lineage>
        <taxon>Eukaryota</taxon>
        <taxon>Metazoa</taxon>
        <taxon>Chordata</taxon>
        <taxon>Craniata</taxon>
        <taxon>Vertebrata</taxon>
        <taxon>Euteleostomi</taxon>
        <taxon>Actinopterygii</taxon>
        <taxon>Neopterygii</taxon>
        <taxon>Teleostei</taxon>
        <taxon>Osteoglossocephala</taxon>
        <taxon>Osteoglossomorpha</taxon>
        <taxon>Osteoglossiformes</taxon>
        <taxon>Mormyridae</taxon>
        <taxon>Paramormyrops</taxon>
    </lineage>
</organism>
<dbReference type="STRING" id="1676925.ENSPKIP00000038977"/>
<keyword evidence="20" id="KW-0472">Membrane</keyword>
<comment type="catalytic activity">
    <reaction evidence="2">
        <text>a hydroperoxyeicosatetraenoate = an oxoeicosatetraenoate + H2O</text>
        <dbReference type="Rhea" id="RHEA:55556"/>
        <dbReference type="ChEBI" id="CHEBI:15377"/>
        <dbReference type="ChEBI" id="CHEBI:59720"/>
        <dbReference type="ChEBI" id="CHEBI:131859"/>
        <dbReference type="EC" id="4.2.1.152"/>
    </reaction>
    <physiologicalReaction direction="left-to-right" evidence="2">
        <dbReference type="Rhea" id="RHEA:55557"/>
    </physiologicalReaction>
</comment>
<keyword evidence="7" id="KW-0644">Prostaglandin metabolism</keyword>
<dbReference type="PROSITE" id="PS00086">
    <property type="entry name" value="CYTOCHROME_P450"/>
    <property type="match status" value="1"/>
</dbReference>
<evidence type="ECO:0000256" key="16">
    <source>
        <dbReference type="ARBA" id="ARBA00023002"/>
    </source>
</evidence>
<keyword evidence="19" id="KW-0443">Lipid metabolism</keyword>
<evidence type="ECO:0000256" key="23">
    <source>
        <dbReference type="ARBA" id="ARBA00023239"/>
    </source>
</evidence>
<keyword evidence="21" id="KW-0275">Fatty acid biosynthesis</keyword>